<protein>
    <recommendedName>
        <fullName evidence="3">HEAT repeat domain-containing protein</fullName>
    </recommendedName>
</protein>
<dbReference type="Gene3D" id="1.25.10.10">
    <property type="entry name" value="Leucine-rich Repeat Variant"/>
    <property type="match status" value="1"/>
</dbReference>
<proteinExistence type="predicted"/>
<sequence>MNQQLQLQMAVELLEAHRGDGPALTRYAQKMTMSALPAIRQVACALLQDLWVRDKSLTPYVLRLAADADEQVRERSVMMFTSMLITDYPSGIQEIRDLLDHPQAEVLRALAVAVGQAAQYRIPGSAAALLDLLRHAGEDDRSEVQDAVRTAVDLVKKRLDHQVRN</sequence>
<evidence type="ECO:0000313" key="2">
    <source>
        <dbReference type="Proteomes" id="UP001208017"/>
    </source>
</evidence>
<evidence type="ECO:0000313" key="1">
    <source>
        <dbReference type="EMBL" id="MCX7569132.1"/>
    </source>
</evidence>
<keyword evidence="2" id="KW-1185">Reference proteome</keyword>
<dbReference type="RefSeq" id="WP_267150353.1">
    <property type="nucleotide sequence ID" value="NZ_JAPMLT010000001.1"/>
</dbReference>
<organism evidence="1 2">
    <name type="scientific">Tumebacillus lacus</name>
    <dbReference type="NCBI Taxonomy" id="2995335"/>
    <lineage>
        <taxon>Bacteria</taxon>
        <taxon>Bacillati</taxon>
        <taxon>Bacillota</taxon>
        <taxon>Bacilli</taxon>
        <taxon>Bacillales</taxon>
        <taxon>Alicyclobacillaceae</taxon>
        <taxon>Tumebacillus</taxon>
    </lineage>
</organism>
<dbReference type="SUPFAM" id="SSF48371">
    <property type="entry name" value="ARM repeat"/>
    <property type="match status" value="1"/>
</dbReference>
<name>A0ABT3WWS8_9BACL</name>
<accession>A0ABT3WWS8</accession>
<dbReference type="Proteomes" id="UP001208017">
    <property type="component" value="Unassembled WGS sequence"/>
</dbReference>
<reference evidence="1 2" key="1">
    <citation type="submission" date="2022-11" db="EMBL/GenBank/DDBJ databases">
        <title>Study of microbial diversity in lake waters.</title>
        <authorList>
            <person name="Zhang J."/>
        </authorList>
    </citation>
    <scope>NUCLEOTIDE SEQUENCE [LARGE SCALE GENOMIC DNA]</scope>
    <source>
        <strain evidence="1 2">DT12</strain>
    </source>
</reference>
<comment type="caution">
    <text evidence="1">The sequence shown here is derived from an EMBL/GenBank/DDBJ whole genome shotgun (WGS) entry which is preliminary data.</text>
</comment>
<dbReference type="InterPro" id="IPR016024">
    <property type="entry name" value="ARM-type_fold"/>
</dbReference>
<evidence type="ECO:0008006" key="3">
    <source>
        <dbReference type="Google" id="ProtNLM"/>
    </source>
</evidence>
<gene>
    <name evidence="1" type="ORF">OS242_04055</name>
</gene>
<dbReference type="InterPro" id="IPR011989">
    <property type="entry name" value="ARM-like"/>
</dbReference>
<dbReference type="EMBL" id="JAPMLT010000001">
    <property type="protein sequence ID" value="MCX7569132.1"/>
    <property type="molecule type" value="Genomic_DNA"/>
</dbReference>